<feature type="region of interest" description="Disordered" evidence="1">
    <location>
        <begin position="190"/>
        <end position="218"/>
    </location>
</feature>
<evidence type="ECO:0000313" key="3">
    <source>
        <dbReference type="Proteomes" id="UP001163046"/>
    </source>
</evidence>
<sequence>MHALITWSSKNGVALGREELEVRSTSKLTVMNGGKMEAGATINMLFRKDIWGGTIQSLHDDKKDADDQLEKEMTGTNVRNAENVSENTGEDQGSSKTSQRKRKKKSYGKDFEENDDSEESDSSEENEKSESPVLKEANVPAKKTKKVTVSKSLGGKENEKKKRKSAVEKERELDVSAQHDELMITQILGDSQTKTVPPHPTLEANSPNNTHSQKEKDSLEQEILDIHDELNDTRRELEKAKEELRTLKALQPSNTATHVESVKYGKIPRSVGVAQNWEEISNGVWCCPIKVKAAVKDSATRSALALALFGIFYPKEELKGRRLQELDQDIIEAITDFSLIARLTKEPKPKKLKEGEEPKPSSPVSRSGIKQAMRVKCNSVICQKVKKAKKQAAEGTSD</sequence>
<keyword evidence="3" id="KW-1185">Reference proteome</keyword>
<feature type="region of interest" description="Disordered" evidence="1">
    <location>
        <begin position="59"/>
        <end position="178"/>
    </location>
</feature>
<feature type="compositionally biased region" description="Polar residues" evidence="1">
    <location>
        <begin position="74"/>
        <end position="92"/>
    </location>
</feature>
<dbReference type="Proteomes" id="UP001163046">
    <property type="component" value="Unassembled WGS sequence"/>
</dbReference>
<evidence type="ECO:0000313" key="2">
    <source>
        <dbReference type="EMBL" id="KAJ7382633.1"/>
    </source>
</evidence>
<accession>A0A9X0D1V1</accession>
<dbReference type="EMBL" id="MU825918">
    <property type="protein sequence ID" value="KAJ7382633.1"/>
    <property type="molecule type" value="Genomic_DNA"/>
</dbReference>
<feature type="compositionally biased region" description="Basic and acidic residues" evidence="1">
    <location>
        <begin position="348"/>
        <end position="359"/>
    </location>
</feature>
<feature type="compositionally biased region" description="Acidic residues" evidence="1">
    <location>
        <begin position="112"/>
        <end position="124"/>
    </location>
</feature>
<evidence type="ECO:0000256" key="1">
    <source>
        <dbReference type="SAM" id="MobiDB-lite"/>
    </source>
</evidence>
<dbReference type="OrthoDB" id="5987735at2759"/>
<feature type="compositionally biased region" description="Basic and acidic residues" evidence="1">
    <location>
        <begin position="154"/>
        <end position="178"/>
    </location>
</feature>
<name>A0A9X0D1V1_9CNID</name>
<feature type="compositionally biased region" description="Basic and acidic residues" evidence="1">
    <location>
        <begin position="59"/>
        <end position="73"/>
    </location>
</feature>
<protein>
    <submittedName>
        <fullName evidence="2">Uncharacterized protein</fullName>
    </submittedName>
</protein>
<reference evidence="2" key="1">
    <citation type="submission" date="2023-01" db="EMBL/GenBank/DDBJ databases">
        <title>Genome assembly of the deep-sea coral Lophelia pertusa.</title>
        <authorList>
            <person name="Herrera S."/>
            <person name="Cordes E."/>
        </authorList>
    </citation>
    <scope>NUCLEOTIDE SEQUENCE</scope>
    <source>
        <strain evidence="2">USNM1676648</strain>
        <tissue evidence="2">Polyp</tissue>
    </source>
</reference>
<comment type="caution">
    <text evidence="2">The sequence shown here is derived from an EMBL/GenBank/DDBJ whole genome shotgun (WGS) entry which is preliminary data.</text>
</comment>
<organism evidence="2 3">
    <name type="scientific">Desmophyllum pertusum</name>
    <dbReference type="NCBI Taxonomy" id="174260"/>
    <lineage>
        <taxon>Eukaryota</taxon>
        <taxon>Metazoa</taxon>
        <taxon>Cnidaria</taxon>
        <taxon>Anthozoa</taxon>
        <taxon>Hexacorallia</taxon>
        <taxon>Scleractinia</taxon>
        <taxon>Caryophylliina</taxon>
        <taxon>Caryophylliidae</taxon>
        <taxon>Desmophyllum</taxon>
    </lineage>
</organism>
<dbReference type="AlphaFoldDB" id="A0A9X0D1V1"/>
<feature type="region of interest" description="Disordered" evidence="1">
    <location>
        <begin position="348"/>
        <end position="371"/>
    </location>
</feature>
<gene>
    <name evidence="2" type="ORF">OS493_033689</name>
</gene>
<proteinExistence type="predicted"/>